<keyword evidence="2" id="KW-1185">Reference proteome</keyword>
<dbReference type="OrthoDB" id="10610956at2759"/>
<evidence type="ECO:0000313" key="1">
    <source>
        <dbReference type="EMBL" id="KAF9141436.1"/>
    </source>
</evidence>
<dbReference type="Proteomes" id="UP000748756">
    <property type="component" value="Unassembled WGS sequence"/>
</dbReference>
<evidence type="ECO:0000313" key="2">
    <source>
        <dbReference type="Proteomes" id="UP000748756"/>
    </source>
</evidence>
<reference evidence="1" key="1">
    <citation type="journal article" date="2020" name="Fungal Divers.">
        <title>Resolving the Mortierellaceae phylogeny through synthesis of multi-gene phylogenetics and phylogenomics.</title>
        <authorList>
            <person name="Vandepol N."/>
            <person name="Liber J."/>
            <person name="Desiro A."/>
            <person name="Na H."/>
            <person name="Kennedy M."/>
            <person name="Barry K."/>
            <person name="Grigoriev I.V."/>
            <person name="Miller A.N."/>
            <person name="O'Donnell K."/>
            <person name="Stajich J.E."/>
            <person name="Bonito G."/>
        </authorList>
    </citation>
    <scope>NUCLEOTIDE SEQUENCE</scope>
    <source>
        <strain evidence="1">NRRL 6426</strain>
    </source>
</reference>
<gene>
    <name evidence="1" type="ORF">BG015_001280</name>
</gene>
<dbReference type="EMBL" id="JAAAUQ010001228">
    <property type="protein sequence ID" value="KAF9141436.1"/>
    <property type="molecule type" value="Genomic_DNA"/>
</dbReference>
<feature type="non-terminal residue" evidence="1">
    <location>
        <position position="1"/>
    </location>
</feature>
<proteinExistence type="predicted"/>
<protein>
    <submittedName>
        <fullName evidence="1">Uncharacterized protein</fullName>
    </submittedName>
</protein>
<name>A0A9P5RSR3_9FUNG</name>
<accession>A0A9P5RSR3</accession>
<comment type="caution">
    <text evidence="1">The sequence shown here is derived from an EMBL/GenBank/DDBJ whole genome shotgun (WGS) entry which is preliminary data.</text>
</comment>
<dbReference type="AlphaFoldDB" id="A0A9P5RSR3"/>
<sequence length="149" mass="15859">LNRVFNGDAHPNIRRLPIKITVIPGGQLPANQQLSPTYAVDYPPAMLVGGYVPGLKPVVIPAPVPTPVTGAPPSHTRYTSEITNDNILTMSNLTDLRQNPTLQVAQAAHNPQAVSAAVTYSNPLRLDSKRAQRAAKRNGGSYDLFAGAS</sequence>
<organism evidence="1 2">
    <name type="scientific">Linnemannia schmuckeri</name>
    <dbReference type="NCBI Taxonomy" id="64567"/>
    <lineage>
        <taxon>Eukaryota</taxon>
        <taxon>Fungi</taxon>
        <taxon>Fungi incertae sedis</taxon>
        <taxon>Mucoromycota</taxon>
        <taxon>Mortierellomycotina</taxon>
        <taxon>Mortierellomycetes</taxon>
        <taxon>Mortierellales</taxon>
        <taxon>Mortierellaceae</taxon>
        <taxon>Linnemannia</taxon>
    </lineage>
</organism>